<evidence type="ECO:0000313" key="12">
    <source>
        <dbReference type="Proteomes" id="UP000062963"/>
    </source>
</evidence>
<keyword evidence="8 9" id="KW-0472">Membrane</keyword>
<evidence type="ECO:0000259" key="10">
    <source>
        <dbReference type="PROSITE" id="PS51103"/>
    </source>
</evidence>
<keyword evidence="7 9" id="KW-1133">Transmembrane helix</keyword>
<dbReference type="PANTHER" id="PTHR30009">
    <property type="entry name" value="CYTOCHROME C-TYPE SYNTHESIS PROTEIN AND PTS TRANSMEMBRANE COMPONENT"/>
    <property type="match status" value="1"/>
</dbReference>
<dbReference type="GO" id="GO:0005886">
    <property type="term" value="C:plasma membrane"/>
    <property type="evidence" value="ECO:0007669"/>
    <property type="project" value="UniProtKB-SubCell"/>
</dbReference>
<dbReference type="EMBL" id="CP010899">
    <property type="protein sequence ID" value="ALA97389.1"/>
    <property type="molecule type" value="Genomic_DNA"/>
</dbReference>
<organism evidence="11 12">
    <name type="scientific">Spiroplasma kunkelii CR2-3x</name>
    <dbReference type="NCBI Taxonomy" id="273035"/>
    <lineage>
        <taxon>Bacteria</taxon>
        <taxon>Bacillati</taxon>
        <taxon>Mycoplasmatota</taxon>
        <taxon>Mollicutes</taxon>
        <taxon>Entomoplasmatales</taxon>
        <taxon>Spiroplasmataceae</taxon>
        <taxon>Spiroplasma</taxon>
    </lineage>
</organism>
<dbReference type="PANTHER" id="PTHR30009:SF8">
    <property type="entry name" value="PTS SYSTEM, IIBC COMPONENT"/>
    <property type="match status" value="1"/>
</dbReference>
<feature type="transmembrane region" description="Helical" evidence="9">
    <location>
        <begin position="102"/>
        <end position="124"/>
    </location>
</feature>
<feature type="transmembrane region" description="Helical" evidence="9">
    <location>
        <begin position="31"/>
        <end position="55"/>
    </location>
</feature>
<dbReference type="GO" id="GO:0009401">
    <property type="term" value="P:phosphoenolpyruvate-dependent sugar phosphotransferase system"/>
    <property type="evidence" value="ECO:0007669"/>
    <property type="project" value="UniProtKB-KW"/>
</dbReference>
<evidence type="ECO:0000256" key="9">
    <source>
        <dbReference type="SAM" id="Phobius"/>
    </source>
</evidence>
<evidence type="ECO:0000313" key="11">
    <source>
        <dbReference type="EMBL" id="ALA97389.1"/>
    </source>
</evidence>
<dbReference type="PATRIC" id="fig|273035.7.peg.581"/>
<dbReference type="PROSITE" id="PS51103">
    <property type="entry name" value="PTS_EIIC_TYPE_1"/>
    <property type="match status" value="1"/>
</dbReference>
<feature type="transmembrane region" description="Helical" evidence="9">
    <location>
        <begin position="183"/>
        <end position="201"/>
    </location>
</feature>
<dbReference type="InterPro" id="IPR013013">
    <property type="entry name" value="PTS_EIIC_1"/>
</dbReference>
<keyword evidence="2" id="KW-0813">Transport</keyword>
<dbReference type="AlphaFoldDB" id="A0A0K2JFM9"/>
<feature type="transmembrane region" description="Helical" evidence="9">
    <location>
        <begin position="75"/>
        <end position="95"/>
    </location>
</feature>
<feature type="transmembrane region" description="Helical" evidence="9">
    <location>
        <begin position="438"/>
        <end position="459"/>
    </location>
</feature>
<evidence type="ECO:0000256" key="5">
    <source>
        <dbReference type="ARBA" id="ARBA00022683"/>
    </source>
</evidence>
<dbReference type="Proteomes" id="UP000062963">
    <property type="component" value="Chromosome"/>
</dbReference>
<proteinExistence type="predicted"/>
<dbReference type="OrthoDB" id="387929at2"/>
<feature type="transmembrane region" description="Helical" evidence="9">
    <location>
        <begin position="471"/>
        <end position="490"/>
    </location>
</feature>
<dbReference type="GO" id="GO:0090563">
    <property type="term" value="F:protein-phosphocysteine-sugar phosphotransferase activity"/>
    <property type="evidence" value="ECO:0007669"/>
    <property type="project" value="TreeGrafter"/>
</dbReference>
<dbReference type="InterPro" id="IPR003352">
    <property type="entry name" value="PTS_EIIC"/>
</dbReference>
<dbReference type="GO" id="GO:0008982">
    <property type="term" value="F:protein-N(PI)-phosphohistidine-sugar phosphotransferase activity"/>
    <property type="evidence" value="ECO:0007669"/>
    <property type="project" value="InterPro"/>
</dbReference>
<dbReference type="InterPro" id="IPR050429">
    <property type="entry name" value="PTS_Glucose_EIICBA"/>
</dbReference>
<evidence type="ECO:0000256" key="7">
    <source>
        <dbReference type="ARBA" id="ARBA00022989"/>
    </source>
</evidence>
<feature type="transmembrane region" description="Helical" evidence="9">
    <location>
        <begin position="394"/>
        <end position="418"/>
    </location>
</feature>
<dbReference type="KEGG" id="skn:SKUN_00488"/>
<feature type="transmembrane region" description="Helical" evidence="9">
    <location>
        <begin position="144"/>
        <end position="176"/>
    </location>
</feature>
<feature type="transmembrane region" description="Helical" evidence="9">
    <location>
        <begin position="237"/>
        <end position="256"/>
    </location>
</feature>
<keyword evidence="3" id="KW-1003">Cell membrane</keyword>
<keyword evidence="4" id="KW-0762">Sugar transport</keyword>
<evidence type="ECO:0000256" key="8">
    <source>
        <dbReference type="ARBA" id="ARBA00023136"/>
    </source>
</evidence>
<reference evidence="11 12" key="1">
    <citation type="journal article" date="2015" name="Genome Announc.">
        <title>Complete Genome Sequence of Spiroplasma kunkelii Strain CR2-3x, Causal Agent of Corn Stunt Disease in Zea mays L.</title>
        <authorList>
            <person name="Davis R.E."/>
            <person name="Shao J."/>
            <person name="Dally E.L."/>
            <person name="Zhao Y."/>
            <person name="Gasparich G.E."/>
            <person name="Gaynor B.J."/>
            <person name="Athey J.C."/>
            <person name="Harrison N.A."/>
            <person name="Donofrio N."/>
        </authorList>
    </citation>
    <scope>NUCLEOTIDE SEQUENCE [LARGE SCALE GENOMIC DNA]</scope>
    <source>
        <strain evidence="11 12">CR2-3x</strain>
    </source>
</reference>
<dbReference type="Pfam" id="PF02378">
    <property type="entry name" value="PTS_EIIC"/>
    <property type="match status" value="1"/>
</dbReference>
<keyword evidence="5" id="KW-0598">Phosphotransferase system</keyword>
<keyword evidence="12" id="KW-1185">Reference proteome</keyword>
<keyword evidence="6 9" id="KW-0812">Transmembrane</keyword>
<evidence type="ECO:0000256" key="3">
    <source>
        <dbReference type="ARBA" id="ARBA00022475"/>
    </source>
</evidence>
<protein>
    <submittedName>
        <fullName evidence="11">Putative PTS system protein</fullName>
    </submittedName>
</protein>
<gene>
    <name evidence="11" type="ORF">SKUN_00488</name>
</gene>
<sequence>MKIDKLYQIRKNGKGYSNNSNKIKIRNIYEYFIKIITLIIIPLLLIVLIYGIGMILQEYTSNLVALTIGDVCIKIGKAVFNNLSIIFCLVTVISITNNVKAVAIAVIGFLFFIVMQYALIQYKITPEGKLYVTSILFFYQGENLAMFLGSSFGLVTLNTSILGGITVGIISSYIYIKCIDLRLAKAFGLLNGFPFVTLLVVLANMFLALFFLLLWIVIAIVLNHIYQWMWQQNANHFLGAAFVYELLNTLLIPFGFKDLVTNLFINPNVELLSQTEFENLFKNIAVHYGWIHNIFDDTWNNATIQKMWDFINQPTFEERHLTILDWLNLLPIDRLPQVNGYSAQTYNWFLSSNFGQLLQLKLPPNYAFVFGDSLAISTAIILTSKKENRMPTAILMTAIVVVTILTGNNVIINLFTFFVSPMLYFCVYTPLAGLNGLFMSMLDVHILVSFVNGLIDFIYRGIIPVAKGTNFLWVPVFTLIWFVIIMPIFWKAILYFDYPFIGRRETILPRITHKNYHEMWNH</sequence>
<evidence type="ECO:0000256" key="6">
    <source>
        <dbReference type="ARBA" id="ARBA00022692"/>
    </source>
</evidence>
<evidence type="ECO:0000256" key="2">
    <source>
        <dbReference type="ARBA" id="ARBA00022448"/>
    </source>
</evidence>
<feature type="domain" description="PTS EIIC type-1" evidence="10">
    <location>
        <begin position="23"/>
        <end position="505"/>
    </location>
</feature>
<dbReference type="RefSeq" id="WP_053390682.1">
    <property type="nucleotide sequence ID" value="NZ_CP010899.1"/>
</dbReference>
<name>A0A0K2JFM9_SPIKU</name>
<evidence type="ECO:0000256" key="1">
    <source>
        <dbReference type="ARBA" id="ARBA00004651"/>
    </source>
</evidence>
<comment type="subcellular location">
    <subcellularLocation>
        <location evidence="1">Cell membrane</location>
        <topology evidence="1">Multi-pass membrane protein</topology>
    </subcellularLocation>
</comment>
<evidence type="ECO:0000256" key="4">
    <source>
        <dbReference type="ARBA" id="ARBA00022597"/>
    </source>
</evidence>
<accession>A0A0K2JFM9</accession>
<dbReference type="STRING" id="273035.SKUN_00488"/>